<proteinExistence type="inferred from homology"/>
<evidence type="ECO:0000256" key="5">
    <source>
        <dbReference type="ARBA" id="ARBA00023315"/>
    </source>
</evidence>
<accession>A0ABS2FCL3</accession>
<comment type="catalytic activity">
    <reaction evidence="6">
        <text>L-serine + acetyl-CoA = O-acetyl-L-serine + CoA</text>
        <dbReference type="Rhea" id="RHEA:24560"/>
        <dbReference type="ChEBI" id="CHEBI:33384"/>
        <dbReference type="ChEBI" id="CHEBI:57287"/>
        <dbReference type="ChEBI" id="CHEBI:57288"/>
        <dbReference type="ChEBI" id="CHEBI:58340"/>
        <dbReference type="EC" id="2.3.1.30"/>
    </reaction>
</comment>
<protein>
    <recommendedName>
        <fullName evidence="2 6">Serine acetyltransferase</fullName>
        <ecNumber evidence="6">2.3.1.30</ecNumber>
    </recommendedName>
</protein>
<evidence type="ECO:0000256" key="1">
    <source>
        <dbReference type="ARBA" id="ARBA00007274"/>
    </source>
</evidence>
<sequence>MNKKQLKQYILEDFYRYFGTYDKKMYYRYSFTYPNIAFTKALRLAKYYKDKNKIKYLWYKILHRRMTTKYGFQIPIETEIGRGFYLGHHGSVVINVSSKIGNNVNIGQCVTIGQTNRGPKQGCPTIGNNVFVGPNSVVVGKITIGDNVLIAPLAYVNMDVPSNSIVLGNPARIIPRNNATEKYIQNEIVGIN</sequence>
<organism evidence="7 8">
    <name type="scientific">Clostridium saudiense</name>
    <dbReference type="NCBI Taxonomy" id="1414720"/>
    <lineage>
        <taxon>Bacteria</taxon>
        <taxon>Bacillati</taxon>
        <taxon>Bacillota</taxon>
        <taxon>Clostridia</taxon>
        <taxon>Eubacteriales</taxon>
        <taxon>Clostridiaceae</taxon>
        <taxon>Clostridium</taxon>
    </lineage>
</organism>
<evidence type="ECO:0000313" key="7">
    <source>
        <dbReference type="EMBL" id="MBM6818149.1"/>
    </source>
</evidence>
<comment type="caution">
    <text evidence="7">The sequence shown here is derived from an EMBL/GenBank/DDBJ whole genome shotgun (WGS) entry which is preliminary data.</text>
</comment>
<dbReference type="PROSITE" id="PS00101">
    <property type="entry name" value="HEXAPEP_TRANSFERASES"/>
    <property type="match status" value="1"/>
</dbReference>
<dbReference type="RefSeq" id="WP_148324141.1">
    <property type="nucleotide sequence ID" value="NZ_JACJLL010000007.1"/>
</dbReference>
<dbReference type="InterPro" id="IPR011004">
    <property type="entry name" value="Trimer_LpxA-like_sf"/>
</dbReference>
<comment type="similarity">
    <text evidence="1 6">Belongs to the transferase hexapeptide repeat family.</text>
</comment>
<dbReference type="CDD" id="cd03354">
    <property type="entry name" value="LbH_SAT"/>
    <property type="match status" value="1"/>
</dbReference>
<dbReference type="PANTHER" id="PTHR42811">
    <property type="entry name" value="SERINE ACETYLTRANSFERASE"/>
    <property type="match status" value="1"/>
</dbReference>
<dbReference type="InterPro" id="IPR001451">
    <property type="entry name" value="Hexapep"/>
</dbReference>
<name>A0ABS2FCL3_9CLOT</name>
<dbReference type="Pfam" id="PF00132">
    <property type="entry name" value="Hexapep"/>
    <property type="match status" value="1"/>
</dbReference>
<keyword evidence="5 6" id="KW-0012">Acyltransferase</keyword>
<dbReference type="InterPro" id="IPR018357">
    <property type="entry name" value="Hexapep_transf_CS"/>
</dbReference>
<dbReference type="EMBL" id="JACJLL010000007">
    <property type="protein sequence ID" value="MBM6818149.1"/>
    <property type="molecule type" value="Genomic_DNA"/>
</dbReference>
<dbReference type="EC" id="2.3.1.30" evidence="6"/>
<keyword evidence="8" id="KW-1185">Reference proteome</keyword>
<dbReference type="PIRSF" id="PIRSF000441">
    <property type="entry name" value="CysE"/>
    <property type="match status" value="1"/>
</dbReference>
<gene>
    <name evidence="7" type="ORF">H6A19_02150</name>
</gene>
<keyword evidence="3 6" id="KW-0808">Transferase</keyword>
<dbReference type="InterPro" id="IPR045304">
    <property type="entry name" value="LbH_SAT"/>
</dbReference>
<dbReference type="SUPFAM" id="SSF51161">
    <property type="entry name" value="Trimeric LpxA-like enzymes"/>
    <property type="match status" value="1"/>
</dbReference>
<reference evidence="7 8" key="1">
    <citation type="journal article" date="2021" name="Sci. Rep.">
        <title>The distribution of antibiotic resistance genes in chicken gut microbiota commensals.</title>
        <authorList>
            <person name="Juricova H."/>
            <person name="Matiasovicova J."/>
            <person name="Kubasova T."/>
            <person name="Cejkova D."/>
            <person name="Rychlik I."/>
        </authorList>
    </citation>
    <scope>NUCLEOTIDE SEQUENCE [LARGE SCALE GENOMIC DNA]</scope>
    <source>
        <strain evidence="7 8">An435</strain>
    </source>
</reference>
<dbReference type="InterPro" id="IPR005881">
    <property type="entry name" value="Ser_O-AcTrfase"/>
</dbReference>
<evidence type="ECO:0000256" key="3">
    <source>
        <dbReference type="ARBA" id="ARBA00022679"/>
    </source>
</evidence>
<evidence type="ECO:0000256" key="6">
    <source>
        <dbReference type="PIRNR" id="PIRNR000441"/>
    </source>
</evidence>
<dbReference type="Gene3D" id="2.160.10.10">
    <property type="entry name" value="Hexapeptide repeat proteins"/>
    <property type="match status" value="1"/>
</dbReference>
<evidence type="ECO:0000256" key="2">
    <source>
        <dbReference type="ARBA" id="ARBA00018522"/>
    </source>
</evidence>
<keyword evidence="4" id="KW-0677">Repeat</keyword>
<evidence type="ECO:0000256" key="4">
    <source>
        <dbReference type="ARBA" id="ARBA00022737"/>
    </source>
</evidence>
<dbReference type="Proteomes" id="UP000767334">
    <property type="component" value="Unassembled WGS sequence"/>
</dbReference>
<evidence type="ECO:0000313" key="8">
    <source>
        <dbReference type="Proteomes" id="UP000767334"/>
    </source>
</evidence>